<dbReference type="SUPFAM" id="SSF56112">
    <property type="entry name" value="Protein kinase-like (PK-like)"/>
    <property type="match status" value="1"/>
</dbReference>
<feature type="compositionally biased region" description="Low complexity" evidence="4">
    <location>
        <begin position="85"/>
        <end position="98"/>
    </location>
</feature>
<dbReference type="PROSITE" id="PS50011">
    <property type="entry name" value="PROTEIN_KINASE_DOM"/>
    <property type="match status" value="1"/>
</dbReference>
<comment type="caution">
    <text evidence="6">The sequence shown here is derived from an EMBL/GenBank/DDBJ whole genome shotgun (WGS) entry which is preliminary data.</text>
</comment>
<dbReference type="CDD" id="cd00180">
    <property type="entry name" value="PKc"/>
    <property type="match status" value="1"/>
</dbReference>
<keyword evidence="2" id="KW-0547">Nucleotide-binding</keyword>
<evidence type="ECO:0000259" key="5">
    <source>
        <dbReference type="PROSITE" id="PS50011"/>
    </source>
</evidence>
<dbReference type="PROSITE" id="PS00108">
    <property type="entry name" value="PROTEIN_KINASE_ST"/>
    <property type="match status" value="1"/>
</dbReference>
<evidence type="ECO:0000256" key="1">
    <source>
        <dbReference type="ARBA" id="ARBA00008874"/>
    </source>
</evidence>
<dbReference type="Pfam" id="PF00069">
    <property type="entry name" value="Pkinase"/>
    <property type="match status" value="1"/>
</dbReference>
<protein>
    <recommendedName>
        <fullName evidence="5">Protein kinase domain-containing protein</fullName>
    </recommendedName>
</protein>
<evidence type="ECO:0000313" key="6">
    <source>
        <dbReference type="EMBL" id="GMI57339.1"/>
    </source>
</evidence>
<sequence>MSQGHLPPLSSESLSPVLDHRTFYPDVTGSPRQSSGVHRSTSAHADSSEDTVAPPLVPSQDLDASLPGGRSPRLNSGRSFREKASSPSPRSPKVPVGSTVGGYVEPTIASAILAGRLSLSGQPSTPPPPSALRTCQFRITVFSEKDLAELLCSTVLTTSARVTGFLLATVSKATANMVTSRLCVECEAEVFYVLCELLQNHPKIMDLQTQVSERFIAERLFSNFAFHVDRPIQAKATTKSPSPIARCAPYRPKTLRMGAGARSFRGGSPLIESGLLDAKAEIQALYPSPKIYRSRLDRSTGGVSPTAPTGDIVCHSGSPTERFRKVRTIQANDKKFVFEVDAVDEESGRSRTMIMKETTLPDASPKARKASLTEYNLISKLNASPDSSPGLIPTPSFYEEKGIRTTLIYPLFTTDVFNCVSMYCTEHNTPGVPESISRIWLAQLLHAIRDMSSCGVAHRDVKLENCLLTKEGNVILADLELGLECSSLGGEENGVEILGTPLYIPPEVAKDRKFVVKGGKSDLWALGVMAWEMVAASVPWKGNVDTMAPRKLLEMTTRTSTSSIKNTEGFSNKYFEFIKLIVTPLESRLSVEEAMGLPLFDGIDFDDAASLFPTDKPLKELEAVIPLLKKSSPKAFARSRPVSASELAGCEEAYLKSMELRLLWR</sequence>
<evidence type="ECO:0000256" key="4">
    <source>
        <dbReference type="SAM" id="MobiDB-lite"/>
    </source>
</evidence>
<keyword evidence="7" id="KW-1185">Reference proteome</keyword>
<organism evidence="6 7">
    <name type="scientific">Tetraparma gracilis</name>
    <dbReference type="NCBI Taxonomy" id="2962635"/>
    <lineage>
        <taxon>Eukaryota</taxon>
        <taxon>Sar</taxon>
        <taxon>Stramenopiles</taxon>
        <taxon>Ochrophyta</taxon>
        <taxon>Bolidophyceae</taxon>
        <taxon>Parmales</taxon>
        <taxon>Triparmaceae</taxon>
        <taxon>Tetraparma</taxon>
    </lineage>
</organism>
<feature type="region of interest" description="Disordered" evidence="4">
    <location>
        <begin position="1"/>
        <end position="98"/>
    </location>
</feature>
<reference evidence="6 7" key="1">
    <citation type="journal article" date="2023" name="Commun. Biol.">
        <title>Genome analysis of Parmales, the sister group of diatoms, reveals the evolutionary specialization of diatoms from phago-mixotrophs to photoautotrophs.</title>
        <authorList>
            <person name="Ban H."/>
            <person name="Sato S."/>
            <person name="Yoshikawa S."/>
            <person name="Yamada K."/>
            <person name="Nakamura Y."/>
            <person name="Ichinomiya M."/>
            <person name="Sato N."/>
            <person name="Blanc-Mathieu R."/>
            <person name="Endo H."/>
            <person name="Kuwata A."/>
            <person name="Ogata H."/>
        </authorList>
    </citation>
    <scope>NUCLEOTIDE SEQUENCE [LARGE SCALE GENOMIC DNA]</scope>
</reference>
<dbReference type="InterPro" id="IPR008271">
    <property type="entry name" value="Ser/Thr_kinase_AS"/>
</dbReference>
<feature type="compositionally biased region" description="Low complexity" evidence="4">
    <location>
        <begin position="1"/>
        <end position="17"/>
    </location>
</feature>
<gene>
    <name evidence="6" type="ORF">TeGR_g1492</name>
</gene>
<feature type="domain" description="Protein kinase" evidence="5">
    <location>
        <begin position="323"/>
        <end position="600"/>
    </location>
</feature>
<dbReference type="Gene3D" id="1.10.510.10">
    <property type="entry name" value="Transferase(Phosphotransferase) domain 1"/>
    <property type="match status" value="1"/>
</dbReference>
<dbReference type="PANTHER" id="PTHR45832:SF22">
    <property type="entry name" value="SERINE_THREONINE-PROTEIN KINASE SAMKA-RELATED"/>
    <property type="match status" value="1"/>
</dbReference>
<accession>A0ABQ6NCN3</accession>
<feature type="compositionally biased region" description="Polar residues" evidence="4">
    <location>
        <begin position="30"/>
        <end position="45"/>
    </location>
</feature>
<evidence type="ECO:0000256" key="2">
    <source>
        <dbReference type="ARBA" id="ARBA00022741"/>
    </source>
</evidence>
<comment type="similarity">
    <text evidence="1">Belongs to the protein kinase superfamily. STE Ser/Thr protein kinase family. STE20 subfamily.</text>
</comment>
<dbReference type="InterPro" id="IPR051931">
    <property type="entry name" value="PAK3-like"/>
</dbReference>
<name>A0ABQ6NCN3_9STRA</name>
<keyword evidence="3" id="KW-0067">ATP-binding</keyword>
<dbReference type="PANTHER" id="PTHR45832">
    <property type="entry name" value="SERINE/THREONINE-PROTEIN KINASE SAMKA-RELATED-RELATED"/>
    <property type="match status" value="1"/>
</dbReference>
<dbReference type="EMBL" id="BRYB01006427">
    <property type="protein sequence ID" value="GMI57339.1"/>
    <property type="molecule type" value="Genomic_DNA"/>
</dbReference>
<evidence type="ECO:0000256" key="3">
    <source>
        <dbReference type="ARBA" id="ARBA00022840"/>
    </source>
</evidence>
<dbReference type="InterPro" id="IPR000719">
    <property type="entry name" value="Prot_kinase_dom"/>
</dbReference>
<evidence type="ECO:0000313" key="7">
    <source>
        <dbReference type="Proteomes" id="UP001165060"/>
    </source>
</evidence>
<feature type="region of interest" description="Disordered" evidence="4">
    <location>
        <begin position="296"/>
        <end position="316"/>
    </location>
</feature>
<proteinExistence type="inferred from homology"/>
<dbReference type="InterPro" id="IPR011009">
    <property type="entry name" value="Kinase-like_dom_sf"/>
</dbReference>
<dbReference type="SMART" id="SM00220">
    <property type="entry name" value="S_TKc"/>
    <property type="match status" value="1"/>
</dbReference>
<dbReference type="Proteomes" id="UP001165060">
    <property type="component" value="Unassembled WGS sequence"/>
</dbReference>